<proteinExistence type="predicted"/>
<evidence type="ECO:0000256" key="1">
    <source>
        <dbReference type="PROSITE-ProRule" id="PRU00703"/>
    </source>
</evidence>
<reference evidence="3 4" key="1">
    <citation type="journal article" date="2021" name="Int. J. Syst. Evol. Microbiol.">
        <title>Faecalibacter bovis sp. nov., isolated from cow faeces.</title>
        <authorList>
            <person name="Li F."/>
            <person name="Zhao W."/>
            <person name="Hong Q."/>
            <person name="Shao Q."/>
            <person name="Song J."/>
            <person name="Yang S."/>
        </authorList>
    </citation>
    <scope>NUCLEOTIDE SEQUENCE [LARGE SCALE GENOMIC DNA]</scope>
    <source>
        <strain evidence="3 4">ZY171143</strain>
    </source>
</reference>
<dbReference type="InterPro" id="IPR046342">
    <property type="entry name" value="CBS_dom_sf"/>
</dbReference>
<evidence type="ECO:0000259" key="2">
    <source>
        <dbReference type="PROSITE" id="PS51371"/>
    </source>
</evidence>
<keyword evidence="1" id="KW-0129">CBS domain</keyword>
<dbReference type="EMBL" id="CP072842">
    <property type="protein sequence ID" value="QTV06588.1"/>
    <property type="molecule type" value="Genomic_DNA"/>
</dbReference>
<protein>
    <submittedName>
        <fullName evidence="3">CBS domain-containing protein</fullName>
    </submittedName>
</protein>
<accession>A0ABX7XF81</accession>
<dbReference type="RefSeq" id="WP_230477348.1">
    <property type="nucleotide sequence ID" value="NZ_CP072842.1"/>
</dbReference>
<dbReference type="SUPFAM" id="SSF54631">
    <property type="entry name" value="CBS-domain pair"/>
    <property type="match status" value="1"/>
</dbReference>
<organism evidence="3 4">
    <name type="scientific">Faecalibacter bovis</name>
    <dbReference type="NCBI Taxonomy" id="2898187"/>
    <lineage>
        <taxon>Bacteria</taxon>
        <taxon>Pseudomonadati</taxon>
        <taxon>Bacteroidota</taxon>
        <taxon>Flavobacteriia</taxon>
        <taxon>Flavobacteriales</taxon>
        <taxon>Weeksellaceae</taxon>
        <taxon>Faecalibacter</taxon>
    </lineage>
</organism>
<name>A0ABX7XF81_9FLAO</name>
<gene>
    <name evidence="3" type="ORF">J9309_04500</name>
</gene>
<evidence type="ECO:0000313" key="3">
    <source>
        <dbReference type="EMBL" id="QTV06588.1"/>
    </source>
</evidence>
<feature type="domain" description="CBS" evidence="2">
    <location>
        <begin position="65"/>
        <end position="125"/>
    </location>
</feature>
<dbReference type="Proteomes" id="UP000672011">
    <property type="component" value="Chromosome"/>
</dbReference>
<dbReference type="InterPro" id="IPR000644">
    <property type="entry name" value="CBS_dom"/>
</dbReference>
<dbReference type="Pfam" id="PF00571">
    <property type="entry name" value="CBS"/>
    <property type="match status" value="1"/>
</dbReference>
<sequence length="219" mass="25192">MYVTAYLSKEIKPGKINYSPEHLLEMVQEMKLTHLPIFDGLDFVGNIAEEDLVELTLGYENQDWIKNYTESFYLTEDHTLLDAIQMMYMNHTNVLPVISARNKYIGCVSQQTILEAMAKFPFVSELAVSMIVSIPSKDLSMSIITNIIESNNGKVFGLMLVDDVDDQANVFVRFSSSNLLSIGETFERYGYQVIQKFYNDEKQELLQSRYAQLLKYMNT</sequence>
<dbReference type="PROSITE" id="PS51371">
    <property type="entry name" value="CBS"/>
    <property type="match status" value="1"/>
</dbReference>
<evidence type="ECO:0000313" key="4">
    <source>
        <dbReference type="Proteomes" id="UP000672011"/>
    </source>
</evidence>
<keyword evidence="4" id="KW-1185">Reference proteome</keyword>
<dbReference type="CDD" id="cd02205">
    <property type="entry name" value="CBS_pair_SF"/>
    <property type="match status" value="1"/>
</dbReference>
<dbReference type="Gene3D" id="3.10.580.10">
    <property type="entry name" value="CBS-domain"/>
    <property type="match status" value="1"/>
</dbReference>
<reference evidence="4" key="2">
    <citation type="submission" date="2021-04" db="EMBL/GenBank/DDBJ databases">
        <title>Taxonomy of Flavobacteriaceae bacterium ZY171143.</title>
        <authorList>
            <person name="Li F."/>
        </authorList>
    </citation>
    <scope>NUCLEOTIDE SEQUENCE [LARGE SCALE GENOMIC DNA]</scope>
    <source>
        <strain evidence="4">ZY171143</strain>
    </source>
</reference>